<dbReference type="Proteomes" id="UP000282654">
    <property type="component" value="Unassembled WGS sequence"/>
</dbReference>
<evidence type="ECO:0000256" key="13">
    <source>
        <dbReference type="ARBA" id="ARBA00025634"/>
    </source>
</evidence>
<dbReference type="SUPFAM" id="SSF56322">
    <property type="entry name" value="ADC synthase"/>
    <property type="match status" value="1"/>
</dbReference>
<reference evidence="18 19" key="1">
    <citation type="submission" date="2018-11" db="EMBL/GenBank/DDBJ databases">
        <title>Genomic Encyclopedia of Type Strains, Phase IV (KMG-IV): sequencing the most valuable type-strain genomes for metagenomic binning, comparative biology and taxonomic classification.</title>
        <authorList>
            <person name="Goeker M."/>
        </authorList>
    </citation>
    <scope>NUCLEOTIDE SEQUENCE [LARGE SCALE GENOMIC DNA]</scope>
    <source>
        <strain evidence="18 19">DSM 102936</strain>
    </source>
</reference>
<dbReference type="UniPathway" id="UPA00035">
    <property type="reaction ID" value="UER00040"/>
</dbReference>
<proteinExistence type="inferred from homology"/>
<comment type="pathway">
    <text evidence="2 15">Amino-acid biosynthesis; L-tryptophan biosynthesis; L-tryptophan from chorismate: step 1/5.</text>
</comment>
<dbReference type="Pfam" id="PF04715">
    <property type="entry name" value="Anth_synt_I_N"/>
    <property type="match status" value="1"/>
</dbReference>
<keyword evidence="10 15" id="KW-0460">Magnesium</keyword>
<evidence type="ECO:0000256" key="2">
    <source>
        <dbReference type="ARBA" id="ARBA00004873"/>
    </source>
</evidence>
<evidence type="ECO:0000259" key="16">
    <source>
        <dbReference type="Pfam" id="PF00425"/>
    </source>
</evidence>
<evidence type="ECO:0000256" key="10">
    <source>
        <dbReference type="ARBA" id="ARBA00022842"/>
    </source>
</evidence>
<dbReference type="RefSeq" id="WP_123931811.1">
    <property type="nucleotide sequence ID" value="NZ_RKRE01000003.1"/>
</dbReference>
<dbReference type="OrthoDB" id="9803598at2"/>
<evidence type="ECO:0000256" key="8">
    <source>
        <dbReference type="ARBA" id="ARBA00022723"/>
    </source>
</evidence>
<keyword evidence="19" id="KW-1185">Reference proteome</keyword>
<comment type="catalytic activity">
    <reaction evidence="14 15">
        <text>chorismate + L-glutamine = anthranilate + pyruvate + L-glutamate + H(+)</text>
        <dbReference type="Rhea" id="RHEA:21732"/>
        <dbReference type="ChEBI" id="CHEBI:15361"/>
        <dbReference type="ChEBI" id="CHEBI:15378"/>
        <dbReference type="ChEBI" id="CHEBI:16567"/>
        <dbReference type="ChEBI" id="CHEBI:29748"/>
        <dbReference type="ChEBI" id="CHEBI:29985"/>
        <dbReference type="ChEBI" id="CHEBI:58359"/>
        <dbReference type="EC" id="4.1.3.27"/>
    </reaction>
</comment>
<evidence type="ECO:0000256" key="11">
    <source>
        <dbReference type="ARBA" id="ARBA00023141"/>
    </source>
</evidence>
<dbReference type="EMBL" id="RKRE01000003">
    <property type="protein sequence ID" value="RPF43010.1"/>
    <property type="molecule type" value="Genomic_DNA"/>
</dbReference>
<evidence type="ECO:0000256" key="6">
    <source>
        <dbReference type="ARBA" id="ARBA00020653"/>
    </source>
</evidence>
<evidence type="ECO:0000313" key="18">
    <source>
        <dbReference type="EMBL" id="RPF43010.1"/>
    </source>
</evidence>
<keyword evidence="11 15" id="KW-0057">Aromatic amino acid biosynthesis</keyword>
<dbReference type="GO" id="GO:0000162">
    <property type="term" value="P:L-tryptophan biosynthetic process"/>
    <property type="evidence" value="ECO:0007669"/>
    <property type="project" value="UniProtKB-UniPathway"/>
</dbReference>
<accession>A0A3N5AGM6</accession>
<dbReference type="Gene3D" id="3.60.120.10">
    <property type="entry name" value="Anthranilate synthase"/>
    <property type="match status" value="1"/>
</dbReference>
<sequence>MIYPSREEYLRLSREYDVVPVFREVAADLETPIAVFKKIASSPAYLLESVAGGEFLGRYSFIGYEPFLVFRARGESGTVTGEGEERRFTGSPIGVLGELLAKLRGPRLPYLPRFYGGGVGYFGYDLVRHFERLPVRTVDDLGLDDCHLIFTRVVLAFDHVKHRLVVVVNTRPGGDPERAYREAQEKIGAVLADLSRPVALEGAVGLPEAPARVVANMGKEEFLAAVRRAKEYIRAGDILQVVLSQRFAQEFAGDPFEVYRRLRMINPSPYLFYLDLGDPVVVGSSPEMLIRVEEGVIQTRPIAGTRPRGQDAAADEALARELLSDPKERAEHIMLVDLGRNDLGRVCLPGTVRVPEFMTIEKYSHVIHIVSGVEGRLAPEYTALDALAASFPAGTVSGAPKVRAMEIIEELEPVRRGIYAGAVGYLSFTGNLDTCIAIRTLVIHQGKAYVQAGAGIVADSEPEREYVETINKAQALLTTLGAPERSAVAHGEKRVFAGAER</sequence>
<evidence type="ECO:0000256" key="4">
    <source>
        <dbReference type="ARBA" id="ARBA00011575"/>
    </source>
</evidence>
<dbReference type="GO" id="GO:0004049">
    <property type="term" value="F:anthranilate synthase activity"/>
    <property type="evidence" value="ECO:0007669"/>
    <property type="project" value="UniProtKB-EC"/>
</dbReference>
<protein>
    <recommendedName>
        <fullName evidence="6 15">Anthranilate synthase component 1</fullName>
        <ecNumber evidence="5 15">4.1.3.27</ecNumber>
    </recommendedName>
</protein>
<evidence type="ECO:0000313" key="19">
    <source>
        <dbReference type="Proteomes" id="UP000282654"/>
    </source>
</evidence>
<evidence type="ECO:0000256" key="14">
    <source>
        <dbReference type="ARBA" id="ARBA00047683"/>
    </source>
</evidence>
<evidence type="ECO:0000256" key="1">
    <source>
        <dbReference type="ARBA" id="ARBA00001946"/>
    </source>
</evidence>
<dbReference type="NCBIfam" id="TIGR00564">
    <property type="entry name" value="trpE_most"/>
    <property type="match status" value="1"/>
</dbReference>
<dbReference type="InterPro" id="IPR005801">
    <property type="entry name" value="ADC_synthase"/>
</dbReference>
<evidence type="ECO:0000259" key="17">
    <source>
        <dbReference type="Pfam" id="PF04715"/>
    </source>
</evidence>
<keyword evidence="12 15" id="KW-0456">Lyase</keyword>
<comment type="similarity">
    <text evidence="3 15">Belongs to the anthranilate synthase component I family.</text>
</comment>
<evidence type="ECO:0000256" key="5">
    <source>
        <dbReference type="ARBA" id="ARBA00012266"/>
    </source>
</evidence>
<keyword evidence="8 15" id="KW-0479">Metal-binding</keyword>
<dbReference type="GO" id="GO:0046872">
    <property type="term" value="F:metal ion binding"/>
    <property type="evidence" value="ECO:0007669"/>
    <property type="project" value="UniProtKB-KW"/>
</dbReference>
<organism evidence="18 19">
    <name type="scientific">Thermodesulfitimonas autotrophica</name>
    <dbReference type="NCBI Taxonomy" id="1894989"/>
    <lineage>
        <taxon>Bacteria</taxon>
        <taxon>Bacillati</taxon>
        <taxon>Bacillota</taxon>
        <taxon>Clostridia</taxon>
        <taxon>Thermoanaerobacterales</taxon>
        <taxon>Thermoanaerobacteraceae</taxon>
        <taxon>Thermodesulfitimonas</taxon>
    </lineage>
</organism>
<keyword evidence="7 15" id="KW-0028">Amino-acid biosynthesis</keyword>
<dbReference type="PRINTS" id="PR00095">
    <property type="entry name" value="ANTSNTHASEI"/>
</dbReference>
<evidence type="ECO:0000256" key="15">
    <source>
        <dbReference type="RuleBase" id="RU364045"/>
    </source>
</evidence>
<evidence type="ECO:0000256" key="12">
    <source>
        <dbReference type="ARBA" id="ARBA00023239"/>
    </source>
</evidence>
<name>A0A3N5AGM6_9THEO</name>
<comment type="caution">
    <text evidence="18">The sequence shown here is derived from an EMBL/GenBank/DDBJ whole genome shotgun (WGS) entry which is preliminary data.</text>
</comment>
<gene>
    <name evidence="15" type="primary">trpE</name>
    <name evidence="18" type="ORF">EDD75_2129</name>
</gene>
<evidence type="ECO:0000256" key="7">
    <source>
        <dbReference type="ARBA" id="ARBA00022605"/>
    </source>
</evidence>
<comment type="cofactor">
    <cofactor evidence="1 15">
        <name>Mg(2+)</name>
        <dbReference type="ChEBI" id="CHEBI:18420"/>
    </cofactor>
</comment>
<evidence type="ECO:0000256" key="3">
    <source>
        <dbReference type="ARBA" id="ARBA00009562"/>
    </source>
</evidence>
<feature type="domain" description="Anthranilate synthase component I N-terminal" evidence="17">
    <location>
        <begin position="28"/>
        <end position="165"/>
    </location>
</feature>
<feature type="domain" description="Chorismate-utilising enzyme C-terminal" evidence="16">
    <location>
        <begin position="219"/>
        <end position="472"/>
    </location>
</feature>
<keyword evidence="9 15" id="KW-0822">Tryptophan biosynthesis</keyword>
<dbReference type="Pfam" id="PF00425">
    <property type="entry name" value="Chorismate_bind"/>
    <property type="match status" value="1"/>
</dbReference>
<comment type="function">
    <text evidence="13 15">Part of a heterotetrameric complex that catalyzes the two-step biosynthesis of anthranilate, an intermediate in the biosynthesis of L-tryptophan. In the first step, the glutamine-binding beta subunit (TrpG) of anthranilate synthase (AS) provides the glutamine amidotransferase activity which generates ammonia as a substrate that, along with chorismate, is used in the second step, catalyzed by the large alpha subunit of AS (TrpE) to produce anthranilate. In the absence of TrpG, TrpE can synthesize anthranilate directly from chorismate and high concentrations of ammonia.</text>
</comment>
<dbReference type="EC" id="4.1.3.27" evidence="5 15"/>
<dbReference type="InterPro" id="IPR019999">
    <property type="entry name" value="Anth_synth_I-like"/>
</dbReference>
<comment type="subunit">
    <text evidence="4 15">Heterotetramer consisting of two non-identical subunits: a beta subunit (TrpG) and a large alpha subunit (TrpE).</text>
</comment>
<dbReference type="AlphaFoldDB" id="A0A3N5AGM6"/>
<dbReference type="InterPro" id="IPR006805">
    <property type="entry name" value="Anth_synth_I_N"/>
</dbReference>
<dbReference type="PANTHER" id="PTHR11236:SF48">
    <property type="entry name" value="ISOCHORISMATE SYNTHASE MENF"/>
    <property type="match status" value="1"/>
</dbReference>
<dbReference type="PANTHER" id="PTHR11236">
    <property type="entry name" value="AMINOBENZOATE/ANTHRANILATE SYNTHASE"/>
    <property type="match status" value="1"/>
</dbReference>
<dbReference type="InterPro" id="IPR015890">
    <property type="entry name" value="Chorismate_C"/>
</dbReference>
<evidence type="ECO:0000256" key="9">
    <source>
        <dbReference type="ARBA" id="ARBA00022822"/>
    </source>
</evidence>
<dbReference type="InterPro" id="IPR005256">
    <property type="entry name" value="Anth_synth_I_PabB"/>
</dbReference>